<dbReference type="PANTHER" id="PTHR23513:SF9">
    <property type="entry name" value="ENTEROBACTIN EXPORTER ENTS"/>
    <property type="match status" value="1"/>
</dbReference>
<dbReference type="STRING" id="1884381.SAMN05518846_114153"/>
<feature type="transmembrane region" description="Helical" evidence="7">
    <location>
        <begin position="207"/>
        <end position="229"/>
    </location>
</feature>
<feature type="transmembrane region" description="Helical" evidence="7">
    <location>
        <begin position="370"/>
        <end position="392"/>
    </location>
</feature>
<keyword evidence="2" id="KW-0813">Transport</keyword>
<dbReference type="SUPFAM" id="SSF103473">
    <property type="entry name" value="MFS general substrate transporter"/>
    <property type="match status" value="1"/>
</dbReference>
<keyword evidence="3" id="KW-1003">Cell membrane</keyword>
<protein>
    <submittedName>
        <fullName evidence="8">Major Facilitator Superfamily protein</fullName>
    </submittedName>
</protein>
<dbReference type="Pfam" id="PF07690">
    <property type="entry name" value="MFS_1"/>
    <property type="match status" value="1"/>
</dbReference>
<accession>A0A1I4A6L0</accession>
<feature type="transmembrane region" description="Helical" evidence="7">
    <location>
        <begin position="7"/>
        <end position="31"/>
    </location>
</feature>
<name>A0A1I4A6L0_9BACL</name>
<feature type="transmembrane region" description="Helical" evidence="7">
    <location>
        <begin position="281"/>
        <end position="300"/>
    </location>
</feature>
<dbReference type="PANTHER" id="PTHR23513">
    <property type="entry name" value="INTEGRAL MEMBRANE EFFLUX PROTEIN-RELATED"/>
    <property type="match status" value="1"/>
</dbReference>
<proteinExistence type="predicted"/>
<feature type="transmembrane region" description="Helical" evidence="7">
    <location>
        <begin position="37"/>
        <end position="58"/>
    </location>
</feature>
<gene>
    <name evidence="8" type="ORF">SAMN05518846_114153</name>
</gene>
<evidence type="ECO:0000256" key="1">
    <source>
        <dbReference type="ARBA" id="ARBA00004651"/>
    </source>
</evidence>
<dbReference type="EMBL" id="FORT01000014">
    <property type="protein sequence ID" value="SFK51486.1"/>
    <property type="molecule type" value="Genomic_DNA"/>
</dbReference>
<dbReference type="GO" id="GO:0022857">
    <property type="term" value="F:transmembrane transporter activity"/>
    <property type="evidence" value="ECO:0007669"/>
    <property type="project" value="InterPro"/>
</dbReference>
<evidence type="ECO:0000256" key="3">
    <source>
        <dbReference type="ARBA" id="ARBA00022475"/>
    </source>
</evidence>
<keyword evidence="5 7" id="KW-1133">Transmembrane helix</keyword>
<keyword evidence="9" id="KW-1185">Reference proteome</keyword>
<evidence type="ECO:0000256" key="2">
    <source>
        <dbReference type="ARBA" id="ARBA00022448"/>
    </source>
</evidence>
<evidence type="ECO:0000256" key="4">
    <source>
        <dbReference type="ARBA" id="ARBA00022692"/>
    </source>
</evidence>
<feature type="transmembrane region" description="Helical" evidence="7">
    <location>
        <begin position="249"/>
        <end position="274"/>
    </location>
</feature>
<evidence type="ECO:0000313" key="8">
    <source>
        <dbReference type="EMBL" id="SFK51486.1"/>
    </source>
</evidence>
<dbReference type="Gene3D" id="1.20.1250.20">
    <property type="entry name" value="MFS general substrate transporter like domains"/>
    <property type="match status" value="1"/>
</dbReference>
<keyword evidence="6 7" id="KW-0472">Membrane</keyword>
<feature type="transmembrane region" description="Helical" evidence="7">
    <location>
        <begin position="306"/>
        <end position="326"/>
    </location>
</feature>
<evidence type="ECO:0000256" key="6">
    <source>
        <dbReference type="ARBA" id="ARBA00023136"/>
    </source>
</evidence>
<dbReference type="CDD" id="cd06173">
    <property type="entry name" value="MFS_MefA_like"/>
    <property type="match status" value="1"/>
</dbReference>
<dbReference type="AlphaFoldDB" id="A0A1I4A6L0"/>
<evidence type="ECO:0000256" key="5">
    <source>
        <dbReference type="ARBA" id="ARBA00022989"/>
    </source>
</evidence>
<evidence type="ECO:0000313" key="9">
    <source>
        <dbReference type="Proteomes" id="UP000198915"/>
    </source>
</evidence>
<comment type="subcellular location">
    <subcellularLocation>
        <location evidence="1">Cell membrane</location>
        <topology evidence="1">Multi-pass membrane protein</topology>
    </subcellularLocation>
</comment>
<sequence length="395" mass="41944">MNISMKTYLYVNALSSLGSRMDLIACSALIFTFDNGAFWLAAFFVARQIGGILFSPLAGVLADRVDRRRAMIVSDLGAGLSVILMVVFPVPLVVIAAAFLKGMLYTLFHISFQASLPQMFEKEDLVRVNGWTVRLESVVGIVGFALGGFLTDHLGYAFVIACDAVTFLFSAAILTRLRWNSRSGAEESAKTTNATGATGHTQEPRSLLATLVYLAKQPLFLVISLLALFESISTASHNFGLPALANQFASGHAVLHGLMWSAMSVGAAAGAFGAARWRGNLLQGLLVSSSLLSLVITAAFAGKSMWLVLALLVLAGLLAGASQVYESTLLQQADNRIRGRVMGVQGLLSRVGFFIGFMAAPALASSLGLFGMVMAAQLVYLAGVVGLGWFCLRKG</sequence>
<organism evidence="8 9">
    <name type="scientific">Brevibacillus centrosporus</name>
    <dbReference type="NCBI Taxonomy" id="54910"/>
    <lineage>
        <taxon>Bacteria</taxon>
        <taxon>Bacillati</taxon>
        <taxon>Bacillota</taxon>
        <taxon>Bacilli</taxon>
        <taxon>Bacillales</taxon>
        <taxon>Paenibacillaceae</taxon>
        <taxon>Brevibacillus</taxon>
    </lineage>
</organism>
<dbReference type="InterPro" id="IPR011701">
    <property type="entry name" value="MFS"/>
</dbReference>
<evidence type="ECO:0000256" key="7">
    <source>
        <dbReference type="SAM" id="Phobius"/>
    </source>
</evidence>
<dbReference type="InterPro" id="IPR036259">
    <property type="entry name" value="MFS_trans_sf"/>
</dbReference>
<reference evidence="9" key="1">
    <citation type="submission" date="2016-10" db="EMBL/GenBank/DDBJ databases">
        <authorList>
            <person name="Varghese N."/>
            <person name="Submissions S."/>
        </authorList>
    </citation>
    <scope>NUCLEOTIDE SEQUENCE [LARGE SCALE GENOMIC DNA]</scope>
    <source>
        <strain evidence="9">OK042</strain>
    </source>
</reference>
<dbReference type="GO" id="GO:0005886">
    <property type="term" value="C:plasma membrane"/>
    <property type="evidence" value="ECO:0007669"/>
    <property type="project" value="UniProtKB-SubCell"/>
</dbReference>
<keyword evidence="4 7" id="KW-0812">Transmembrane</keyword>
<dbReference type="RefSeq" id="WP_258957815.1">
    <property type="nucleotide sequence ID" value="NZ_FORT01000014.1"/>
</dbReference>
<feature type="transmembrane region" description="Helical" evidence="7">
    <location>
        <begin position="347"/>
        <end position="364"/>
    </location>
</feature>
<feature type="transmembrane region" description="Helical" evidence="7">
    <location>
        <begin position="156"/>
        <end position="174"/>
    </location>
</feature>
<dbReference type="Proteomes" id="UP000198915">
    <property type="component" value="Unassembled WGS sequence"/>
</dbReference>